<dbReference type="InterPro" id="IPR008266">
    <property type="entry name" value="Tyr_kinase_AS"/>
</dbReference>
<gene>
    <name evidence="15" type="ORF">P5673_017141</name>
</gene>
<keyword evidence="7" id="KW-1015">Disulfide bond</keyword>
<evidence type="ECO:0000256" key="11">
    <source>
        <dbReference type="SAM" id="MobiDB-lite"/>
    </source>
</evidence>
<evidence type="ECO:0000313" key="16">
    <source>
        <dbReference type="Proteomes" id="UP001249851"/>
    </source>
</evidence>
<keyword evidence="12" id="KW-0472">Membrane</keyword>
<evidence type="ECO:0000256" key="7">
    <source>
        <dbReference type="ARBA" id="ARBA00023157"/>
    </source>
</evidence>
<dbReference type="PANTHER" id="PTHR24416">
    <property type="entry name" value="TYROSINE-PROTEIN KINASE RECEPTOR"/>
    <property type="match status" value="1"/>
</dbReference>
<name>A0AAD9V3R9_ACRCE</name>
<evidence type="ECO:0000256" key="5">
    <source>
        <dbReference type="ARBA" id="ARBA00022840"/>
    </source>
</evidence>
<dbReference type="GO" id="GO:0010976">
    <property type="term" value="P:positive regulation of neuron projection development"/>
    <property type="evidence" value="ECO:0007669"/>
    <property type="project" value="TreeGrafter"/>
</dbReference>
<dbReference type="Pfam" id="PF01392">
    <property type="entry name" value="Fz"/>
    <property type="match status" value="1"/>
</dbReference>
<dbReference type="GO" id="GO:0005524">
    <property type="term" value="F:ATP binding"/>
    <property type="evidence" value="ECO:0007669"/>
    <property type="project" value="UniProtKB-UniRule"/>
</dbReference>
<keyword evidence="6" id="KW-0829">Tyrosine-protein kinase</keyword>
<dbReference type="GO" id="GO:0004714">
    <property type="term" value="F:transmembrane receptor protein tyrosine kinase activity"/>
    <property type="evidence" value="ECO:0007669"/>
    <property type="project" value="UniProtKB-EC"/>
</dbReference>
<organism evidence="15 16">
    <name type="scientific">Acropora cervicornis</name>
    <name type="common">Staghorn coral</name>
    <dbReference type="NCBI Taxonomy" id="6130"/>
    <lineage>
        <taxon>Eukaryota</taxon>
        <taxon>Metazoa</taxon>
        <taxon>Cnidaria</taxon>
        <taxon>Anthozoa</taxon>
        <taxon>Hexacorallia</taxon>
        <taxon>Scleractinia</taxon>
        <taxon>Astrocoeniina</taxon>
        <taxon>Acroporidae</taxon>
        <taxon>Acropora</taxon>
    </lineage>
</organism>
<dbReference type="Gene3D" id="1.10.2000.10">
    <property type="entry name" value="Frizzled cysteine-rich domain"/>
    <property type="match status" value="1"/>
</dbReference>
<dbReference type="Pfam" id="PF07714">
    <property type="entry name" value="PK_Tyr_Ser-Thr"/>
    <property type="match status" value="1"/>
</dbReference>
<dbReference type="EMBL" id="JARQWQ010000037">
    <property type="protein sequence ID" value="KAK2560163.1"/>
    <property type="molecule type" value="Genomic_DNA"/>
</dbReference>
<evidence type="ECO:0000256" key="10">
    <source>
        <dbReference type="PROSITE-ProRule" id="PRU10141"/>
    </source>
</evidence>
<evidence type="ECO:0000256" key="9">
    <source>
        <dbReference type="PROSITE-ProRule" id="PRU00090"/>
    </source>
</evidence>
<dbReference type="SUPFAM" id="SSF63501">
    <property type="entry name" value="Frizzled cysteine-rich domain"/>
    <property type="match status" value="1"/>
</dbReference>
<keyword evidence="4 15" id="KW-0418">Kinase</keyword>
<feature type="transmembrane region" description="Helical" evidence="12">
    <location>
        <begin position="166"/>
        <end position="187"/>
    </location>
</feature>
<evidence type="ECO:0000256" key="4">
    <source>
        <dbReference type="ARBA" id="ARBA00022777"/>
    </source>
</evidence>
<reference evidence="15" key="1">
    <citation type="journal article" date="2023" name="G3 (Bethesda)">
        <title>Whole genome assembly and annotation of the endangered Caribbean coral Acropora cervicornis.</title>
        <authorList>
            <person name="Selwyn J.D."/>
            <person name="Vollmer S.V."/>
        </authorList>
    </citation>
    <scope>NUCLEOTIDE SEQUENCE</scope>
    <source>
        <strain evidence="15">K2</strain>
    </source>
</reference>
<comment type="subcellular location">
    <subcellularLocation>
        <location evidence="1">Membrane</location>
        <topology evidence="1">Single-pass membrane protein</topology>
    </subcellularLocation>
</comment>
<evidence type="ECO:0000313" key="15">
    <source>
        <dbReference type="EMBL" id="KAK2560163.1"/>
    </source>
</evidence>
<feature type="domain" description="FZ" evidence="14">
    <location>
        <begin position="1"/>
        <end position="141"/>
    </location>
</feature>
<sequence>MYKGEICRPWLNVTMQEYSSSPRFIDDNYGLNGTDKIIFEFMKAIDRIEEKQKRCKRLLKVILCLYVLPPCNENNEREHYCREDCEAFFKDCTYAVREMLGAAKYILKEAGIEFTHIGVPDCSKLWFTEKYRSLNQTCLHWGLVEFTPSSTERSPSLPQQQSKANVIAGSVAVALFLLLFILVTYCIHNRRKQRKKRKINKGFAGVNFTAVSMRDRIRAESMRALDESNVLNLFNPDDITQLPLSTIEYVRDLGSGNFGLVFLGRAYGLVPGKEEAELLVAVKTLKEGSSTEVKEDFFKEVALMSLLHHENIVELLAVSTEEEPYGMIFEFMELGDLNQYLRKAGPFFEGEEKDKVTLTKDNLLSIALQCASGMEHLQALRFVHRDVATRNCLVRTGMVVKISDFGMSRDIYASDYYKVEGQALLPIRWMPPEALFLGKFTVESDVYSFGVLLWEIYALAMQPYYGYNNEEVVEFIKKGVNLGQPDDCPDHVYQVMRNCWHKDVSQRPTFPLIIAQLKQEAVSYDDPFDNVPESPVHDKQPLYLDIGVSHEVLGNDSPPDGNQSPLKISQPVSGADKSDVHASRSYMNINYNNGFRSDNEDVLLSSDLN</sequence>
<dbReference type="AlphaFoldDB" id="A0AAD9V3R9"/>
<feature type="binding site" evidence="10">
    <location>
        <position position="283"/>
    </location>
    <ligand>
        <name>ATP</name>
        <dbReference type="ChEBI" id="CHEBI:30616"/>
    </ligand>
</feature>
<dbReference type="Gene3D" id="1.10.510.10">
    <property type="entry name" value="Transferase(Phosphotransferase) domain 1"/>
    <property type="match status" value="1"/>
</dbReference>
<dbReference type="CDD" id="cd00192">
    <property type="entry name" value="PTKc"/>
    <property type="match status" value="1"/>
</dbReference>
<dbReference type="InterPro" id="IPR036790">
    <property type="entry name" value="Frizzled_dom_sf"/>
</dbReference>
<protein>
    <submittedName>
        <fullName evidence="15">Tyrosine-protein kinase transmembrane receptor Ror</fullName>
    </submittedName>
</protein>
<evidence type="ECO:0000256" key="1">
    <source>
        <dbReference type="ARBA" id="ARBA00004167"/>
    </source>
</evidence>
<dbReference type="Gene3D" id="3.30.200.20">
    <property type="entry name" value="Phosphorylase Kinase, domain 1"/>
    <property type="match status" value="1"/>
</dbReference>
<dbReference type="PROSITE" id="PS50038">
    <property type="entry name" value="FZ"/>
    <property type="match status" value="1"/>
</dbReference>
<evidence type="ECO:0000259" key="13">
    <source>
        <dbReference type="PROSITE" id="PS50011"/>
    </source>
</evidence>
<dbReference type="PANTHER" id="PTHR24416:SF614">
    <property type="entry name" value="PROTEIN KINASE DOMAIN-CONTAINING PROTEIN"/>
    <property type="match status" value="1"/>
</dbReference>
<dbReference type="SUPFAM" id="SSF56112">
    <property type="entry name" value="Protein kinase-like (PK-like)"/>
    <property type="match status" value="1"/>
</dbReference>
<keyword evidence="12" id="KW-1133">Transmembrane helix</keyword>
<dbReference type="GO" id="GO:0005886">
    <property type="term" value="C:plasma membrane"/>
    <property type="evidence" value="ECO:0007669"/>
    <property type="project" value="TreeGrafter"/>
</dbReference>
<dbReference type="PROSITE" id="PS50011">
    <property type="entry name" value="PROTEIN_KINASE_DOM"/>
    <property type="match status" value="1"/>
</dbReference>
<reference evidence="15" key="2">
    <citation type="journal article" date="2023" name="Science">
        <title>Genomic signatures of disease resistance in endangered staghorn corals.</title>
        <authorList>
            <person name="Vollmer S.V."/>
            <person name="Selwyn J.D."/>
            <person name="Despard B.A."/>
            <person name="Roesel C.L."/>
        </authorList>
    </citation>
    <scope>NUCLEOTIDE SEQUENCE</scope>
    <source>
        <strain evidence="15">K2</strain>
    </source>
</reference>
<dbReference type="InterPro" id="IPR020067">
    <property type="entry name" value="Frizzled_dom"/>
</dbReference>
<proteinExistence type="predicted"/>
<dbReference type="InterPro" id="IPR020635">
    <property type="entry name" value="Tyr_kinase_cat_dom"/>
</dbReference>
<dbReference type="Proteomes" id="UP001249851">
    <property type="component" value="Unassembled WGS sequence"/>
</dbReference>
<accession>A0AAD9V3R9</accession>
<keyword evidence="3 10" id="KW-0547">Nucleotide-binding</keyword>
<evidence type="ECO:0000259" key="14">
    <source>
        <dbReference type="PROSITE" id="PS50038"/>
    </source>
</evidence>
<evidence type="ECO:0000256" key="6">
    <source>
        <dbReference type="ARBA" id="ARBA00023137"/>
    </source>
</evidence>
<dbReference type="GO" id="GO:0043235">
    <property type="term" value="C:receptor complex"/>
    <property type="evidence" value="ECO:0007669"/>
    <property type="project" value="TreeGrafter"/>
</dbReference>
<dbReference type="InterPro" id="IPR050122">
    <property type="entry name" value="RTK"/>
</dbReference>
<comment type="caution">
    <text evidence="15">The sequence shown here is derived from an EMBL/GenBank/DDBJ whole genome shotgun (WGS) entry which is preliminary data.</text>
</comment>
<dbReference type="GO" id="GO:0007169">
    <property type="term" value="P:cell surface receptor protein tyrosine kinase signaling pathway"/>
    <property type="evidence" value="ECO:0007669"/>
    <property type="project" value="TreeGrafter"/>
</dbReference>
<dbReference type="GO" id="GO:0051897">
    <property type="term" value="P:positive regulation of phosphatidylinositol 3-kinase/protein kinase B signal transduction"/>
    <property type="evidence" value="ECO:0007669"/>
    <property type="project" value="TreeGrafter"/>
</dbReference>
<dbReference type="FunFam" id="1.10.510.10:FF:000554">
    <property type="entry name" value="Predicted protein"/>
    <property type="match status" value="1"/>
</dbReference>
<evidence type="ECO:0000256" key="3">
    <source>
        <dbReference type="ARBA" id="ARBA00022741"/>
    </source>
</evidence>
<keyword evidence="12 15" id="KW-0812">Transmembrane</keyword>
<feature type="region of interest" description="Disordered" evidence="11">
    <location>
        <begin position="553"/>
        <end position="579"/>
    </location>
</feature>
<dbReference type="InterPro" id="IPR017441">
    <property type="entry name" value="Protein_kinase_ATP_BS"/>
</dbReference>
<feature type="domain" description="Protein kinase" evidence="13">
    <location>
        <begin position="247"/>
        <end position="522"/>
    </location>
</feature>
<dbReference type="InterPro" id="IPR011009">
    <property type="entry name" value="Kinase-like_dom_sf"/>
</dbReference>
<evidence type="ECO:0000256" key="2">
    <source>
        <dbReference type="ARBA" id="ARBA00022679"/>
    </source>
</evidence>
<evidence type="ECO:0000256" key="8">
    <source>
        <dbReference type="ARBA" id="ARBA00051243"/>
    </source>
</evidence>
<dbReference type="PRINTS" id="PR00109">
    <property type="entry name" value="TYRKINASE"/>
</dbReference>
<comment type="catalytic activity">
    <reaction evidence="8">
        <text>L-tyrosyl-[protein] + ATP = O-phospho-L-tyrosyl-[protein] + ADP + H(+)</text>
        <dbReference type="Rhea" id="RHEA:10596"/>
        <dbReference type="Rhea" id="RHEA-COMP:10136"/>
        <dbReference type="Rhea" id="RHEA-COMP:20101"/>
        <dbReference type="ChEBI" id="CHEBI:15378"/>
        <dbReference type="ChEBI" id="CHEBI:30616"/>
        <dbReference type="ChEBI" id="CHEBI:46858"/>
        <dbReference type="ChEBI" id="CHEBI:61978"/>
        <dbReference type="ChEBI" id="CHEBI:456216"/>
        <dbReference type="EC" id="2.7.10.1"/>
    </reaction>
</comment>
<evidence type="ECO:0000256" key="12">
    <source>
        <dbReference type="SAM" id="Phobius"/>
    </source>
</evidence>
<keyword evidence="5 10" id="KW-0067">ATP-binding</keyword>
<keyword evidence="16" id="KW-1185">Reference proteome</keyword>
<dbReference type="SMART" id="SM00219">
    <property type="entry name" value="TyrKc"/>
    <property type="match status" value="1"/>
</dbReference>
<keyword evidence="15" id="KW-0675">Receptor</keyword>
<feature type="compositionally biased region" description="Polar residues" evidence="11">
    <location>
        <begin position="560"/>
        <end position="572"/>
    </location>
</feature>
<comment type="caution">
    <text evidence="9">Lacks conserved residue(s) required for the propagation of feature annotation.</text>
</comment>
<dbReference type="InterPro" id="IPR001245">
    <property type="entry name" value="Ser-Thr/Tyr_kinase_cat_dom"/>
</dbReference>
<dbReference type="PROSITE" id="PS00107">
    <property type="entry name" value="PROTEIN_KINASE_ATP"/>
    <property type="match status" value="1"/>
</dbReference>
<dbReference type="PROSITE" id="PS00109">
    <property type="entry name" value="PROTEIN_KINASE_TYR"/>
    <property type="match status" value="1"/>
</dbReference>
<keyword evidence="2" id="KW-0808">Transferase</keyword>
<dbReference type="InterPro" id="IPR000719">
    <property type="entry name" value="Prot_kinase_dom"/>
</dbReference>